<dbReference type="GO" id="GO:0005737">
    <property type="term" value="C:cytoplasm"/>
    <property type="evidence" value="ECO:0007669"/>
    <property type="project" value="TreeGrafter"/>
</dbReference>
<dbReference type="InterPro" id="IPR050130">
    <property type="entry name" value="ClpA_ClpB"/>
</dbReference>
<dbReference type="InterPro" id="IPR004176">
    <property type="entry name" value="Clp_R_N"/>
</dbReference>
<evidence type="ECO:0000256" key="4">
    <source>
        <dbReference type="ARBA" id="ARBA00023186"/>
    </source>
</evidence>
<dbReference type="InterPro" id="IPR028299">
    <property type="entry name" value="ClpA/B_CS2"/>
</dbReference>
<evidence type="ECO:0000313" key="10">
    <source>
        <dbReference type="Proteomes" id="UP000195514"/>
    </source>
</evidence>
<dbReference type="PANTHER" id="PTHR11638">
    <property type="entry name" value="ATP-DEPENDENT CLP PROTEASE"/>
    <property type="match status" value="1"/>
</dbReference>
<dbReference type="Gene3D" id="4.10.860.10">
    <property type="entry name" value="UVR domain"/>
    <property type="match status" value="1"/>
</dbReference>
<keyword evidence="1 5" id="KW-0677">Repeat</keyword>
<dbReference type="FunFam" id="3.40.50.300:FF:000010">
    <property type="entry name" value="Chaperone clpB 1, putative"/>
    <property type="match status" value="1"/>
</dbReference>
<dbReference type="Pfam" id="PF10431">
    <property type="entry name" value="ClpB_D2-small"/>
    <property type="match status" value="1"/>
</dbReference>
<comment type="similarity">
    <text evidence="6">Belongs to the ClpA/ClpB family.</text>
</comment>
<dbReference type="PANTHER" id="PTHR11638:SF18">
    <property type="entry name" value="HEAT SHOCK PROTEIN 104"/>
    <property type="match status" value="1"/>
</dbReference>
<evidence type="ECO:0000256" key="3">
    <source>
        <dbReference type="ARBA" id="ARBA00022840"/>
    </source>
</evidence>
<dbReference type="EMBL" id="LT859958">
    <property type="protein sequence ID" value="SMX54878.1"/>
    <property type="molecule type" value="Genomic_DNA"/>
</dbReference>
<keyword evidence="4 6" id="KW-0143">Chaperone</keyword>
<dbReference type="PROSITE" id="PS00871">
    <property type="entry name" value="CLPAB_2"/>
    <property type="match status" value="1"/>
</dbReference>
<dbReference type="InterPro" id="IPR036628">
    <property type="entry name" value="Clp_N_dom_sf"/>
</dbReference>
<keyword evidence="7" id="KW-0175">Coiled coil</keyword>
<dbReference type="CDD" id="cd19499">
    <property type="entry name" value="RecA-like_ClpB_Hsp104-like"/>
    <property type="match status" value="1"/>
</dbReference>
<dbReference type="PRINTS" id="PR00300">
    <property type="entry name" value="CLPPROTEASEA"/>
</dbReference>
<dbReference type="Gene3D" id="3.40.50.300">
    <property type="entry name" value="P-loop containing nucleotide triphosphate hydrolases"/>
    <property type="match status" value="2"/>
</dbReference>
<dbReference type="GO" id="GO:0005524">
    <property type="term" value="F:ATP binding"/>
    <property type="evidence" value="ECO:0007669"/>
    <property type="project" value="UniProtKB-KW"/>
</dbReference>
<dbReference type="Gene3D" id="1.10.8.60">
    <property type="match status" value="2"/>
</dbReference>
<dbReference type="InterPro" id="IPR019489">
    <property type="entry name" value="Clp_ATPase_C"/>
</dbReference>
<dbReference type="SUPFAM" id="SSF81923">
    <property type="entry name" value="Double Clp-N motif"/>
    <property type="match status" value="1"/>
</dbReference>
<dbReference type="InterPro" id="IPR041546">
    <property type="entry name" value="ClpA/ClpB_AAA_lid"/>
</dbReference>
<organism evidence="9 10">
    <name type="scientific">Candidatus Brevifilum fermentans</name>
    <dbReference type="NCBI Taxonomy" id="1986204"/>
    <lineage>
        <taxon>Bacteria</taxon>
        <taxon>Bacillati</taxon>
        <taxon>Chloroflexota</taxon>
        <taxon>Anaerolineae</taxon>
        <taxon>Anaerolineales</taxon>
        <taxon>Anaerolineaceae</taxon>
        <taxon>Candidatus Brevifilum</taxon>
    </lineage>
</organism>
<dbReference type="InterPro" id="IPR027417">
    <property type="entry name" value="P-loop_NTPase"/>
</dbReference>
<dbReference type="GO" id="GO:0016887">
    <property type="term" value="F:ATP hydrolysis activity"/>
    <property type="evidence" value="ECO:0007669"/>
    <property type="project" value="InterPro"/>
</dbReference>
<dbReference type="GO" id="GO:0034605">
    <property type="term" value="P:cellular response to heat"/>
    <property type="evidence" value="ECO:0007669"/>
    <property type="project" value="TreeGrafter"/>
</dbReference>
<feature type="domain" description="Clp R" evidence="8">
    <location>
        <begin position="4"/>
        <end position="151"/>
    </location>
</feature>
<proteinExistence type="inferred from homology"/>
<dbReference type="SUPFAM" id="SSF52540">
    <property type="entry name" value="P-loop containing nucleoside triphosphate hydrolases"/>
    <property type="match status" value="2"/>
</dbReference>
<dbReference type="PROSITE" id="PS00870">
    <property type="entry name" value="CLPAB_1"/>
    <property type="match status" value="1"/>
</dbReference>
<dbReference type="KEGG" id="abat:CFX1CAM_1813"/>
<keyword evidence="2 6" id="KW-0547">Nucleotide-binding</keyword>
<evidence type="ECO:0000313" key="9">
    <source>
        <dbReference type="EMBL" id="SMX54878.1"/>
    </source>
</evidence>
<evidence type="ECO:0000256" key="5">
    <source>
        <dbReference type="PROSITE-ProRule" id="PRU01251"/>
    </source>
</evidence>
<dbReference type="Pfam" id="PF07724">
    <property type="entry name" value="AAA_2"/>
    <property type="match status" value="1"/>
</dbReference>
<dbReference type="SMART" id="SM01086">
    <property type="entry name" value="ClpB_D2-small"/>
    <property type="match status" value="1"/>
</dbReference>
<evidence type="ECO:0000256" key="2">
    <source>
        <dbReference type="ARBA" id="ARBA00022741"/>
    </source>
</evidence>
<dbReference type="AlphaFoldDB" id="A0A1Y6K7L6"/>
<dbReference type="InterPro" id="IPR003959">
    <property type="entry name" value="ATPase_AAA_core"/>
</dbReference>
<gene>
    <name evidence="9" type="primary">clpB</name>
    <name evidence="9" type="ORF">CFX1CAM_1813</name>
</gene>
<evidence type="ECO:0000256" key="6">
    <source>
        <dbReference type="RuleBase" id="RU004432"/>
    </source>
</evidence>
<keyword evidence="10" id="KW-1185">Reference proteome</keyword>
<dbReference type="OrthoDB" id="9803641at2"/>
<keyword evidence="3 6" id="KW-0067">ATP-binding</keyword>
<name>A0A1Y6K7L6_9CHLR</name>
<dbReference type="InterPro" id="IPR001270">
    <property type="entry name" value="ClpA/B"/>
</dbReference>
<dbReference type="Proteomes" id="UP000195514">
    <property type="component" value="Chromosome I"/>
</dbReference>
<evidence type="ECO:0000256" key="1">
    <source>
        <dbReference type="ARBA" id="ARBA00022737"/>
    </source>
</evidence>
<dbReference type="Gene3D" id="1.10.1780.10">
    <property type="entry name" value="Clp, N-terminal domain"/>
    <property type="match status" value="1"/>
</dbReference>
<protein>
    <submittedName>
        <fullName evidence="9">Chaperone protein ClpB</fullName>
    </submittedName>
</protein>
<dbReference type="CDD" id="cd00009">
    <property type="entry name" value="AAA"/>
    <property type="match status" value="1"/>
</dbReference>
<dbReference type="Pfam" id="PF02861">
    <property type="entry name" value="Clp_N"/>
    <property type="match status" value="1"/>
</dbReference>
<dbReference type="Pfam" id="PF17871">
    <property type="entry name" value="AAA_lid_9"/>
    <property type="match status" value="1"/>
</dbReference>
<dbReference type="InterPro" id="IPR018368">
    <property type="entry name" value="ClpA/B_CS1"/>
</dbReference>
<dbReference type="Pfam" id="PF00004">
    <property type="entry name" value="AAA"/>
    <property type="match status" value="1"/>
</dbReference>
<reference evidence="10" key="1">
    <citation type="submission" date="2017-05" db="EMBL/GenBank/DDBJ databases">
        <authorList>
            <person name="Kirkegaard R."/>
            <person name="Mcilroy J S."/>
        </authorList>
    </citation>
    <scope>NUCLEOTIDE SEQUENCE [LARGE SCALE GENOMIC DNA]</scope>
</reference>
<sequence>MMRFDRFTERAQEAAQRAAEIIQRYGHTQIDTEHILLALIEQPQGVIPQLFATLNIDGENFKERLDYILRTSPKANIFGGGAGQVLITPRVKRIVDQANQEAYNLKDDYISTEHLFLAILSERNTPSSRLLEDVGITRQRVMDAIDELRGGQKVTDPKAETRYRTLEKYSRDLTQLAREGKLDPVIGRDTEILRLIQILCRRTKNNPVLIGEAGVGKTAIVEGLSQKVATDDVPEILMGKRVISLDLGAMIAGSRFRGEFEERLKASIEEIQRSEGEIILFIDELHTVVGAGAAQGAMDASSMLKPALARGELQCVGATTLDEYHKYIEKDAALERRFAPIYVEEPSVDDTIEMLYGLRDRYEAHHKVTFSDEALVQAAKLSARYVTDRRLPDKAIDLIDEAAAKLRVTLYSLPDDLKKVKNEIDRLMKEEENAGVERDYQRAARLKSDRLRLEGEFNHLRDRWEQEHKLDEVVDVSDITEVISQWTGIPVSQMLEDEKDKLLQMEDRLHEHLVGQAKAVEALADAIRRARSGLKDPRRPIGSFIFIGPSGVGKTELAKALADFLFDDEDALVRIDMSEYREQHSVSRLFGAPPGYVGYEEGGQLTEAVRRRPYRVVLFDEIEKAHPEVWNALLQILDDGRLTDGQGRVVDFRNTVLIMTSNLGTEYVTKGGTLGFLSSTDESDKADKEKIEKALKGAFRPEFLNRIDEIILFSQLSKDDMEKIVVLQMKEIQVRLADHGLQVELSEAARLWLANEGYDPAFGARPLKRALQKHVESPLSISLLSGEFVYGDTVLIDIEDEQVVFKKKKAASVPDLDQAEISQ</sequence>
<dbReference type="FunFam" id="3.40.50.300:FF:000025">
    <property type="entry name" value="ATP-dependent Clp protease subunit"/>
    <property type="match status" value="1"/>
</dbReference>
<dbReference type="PROSITE" id="PS51903">
    <property type="entry name" value="CLP_R"/>
    <property type="match status" value="1"/>
</dbReference>
<evidence type="ECO:0000256" key="7">
    <source>
        <dbReference type="SAM" id="Coils"/>
    </source>
</evidence>
<evidence type="ECO:0000259" key="8">
    <source>
        <dbReference type="PROSITE" id="PS51903"/>
    </source>
</evidence>
<accession>A0A1Y6K7L6</accession>
<feature type="coiled-coil region" evidence="7">
    <location>
        <begin position="417"/>
        <end position="463"/>
    </location>
</feature>
<dbReference type="InterPro" id="IPR003593">
    <property type="entry name" value="AAA+_ATPase"/>
</dbReference>
<dbReference type="SMART" id="SM00382">
    <property type="entry name" value="AAA"/>
    <property type="match status" value="2"/>
</dbReference>